<keyword evidence="3" id="KW-1185">Reference proteome</keyword>
<organism evidence="2 3">
    <name type="scientific">Sphagnum jensenii</name>
    <dbReference type="NCBI Taxonomy" id="128206"/>
    <lineage>
        <taxon>Eukaryota</taxon>
        <taxon>Viridiplantae</taxon>
        <taxon>Streptophyta</taxon>
        <taxon>Embryophyta</taxon>
        <taxon>Bryophyta</taxon>
        <taxon>Sphagnophytina</taxon>
        <taxon>Sphagnopsida</taxon>
        <taxon>Sphagnales</taxon>
        <taxon>Sphagnaceae</taxon>
        <taxon>Sphagnum</taxon>
    </lineage>
</organism>
<evidence type="ECO:0000313" key="2">
    <source>
        <dbReference type="EMBL" id="CAK9252739.1"/>
    </source>
</evidence>
<proteinExistence type="predicted"/>
<evidence type="ECO:0000256" key="1">
    <source>
        <dbReference type="SAM" id="MobiDB-lite"/>
    </source>
</evidence>
<feature type="compositionally biased region" description="Polar residues" evidence="1">
    <location>
        <begin position="1"/>
        <end position="19"/>
    </location>
</feature>
<reference evidence="2" key="1">
    <citation type="submission" date="2024-02" db="EMBL/GenBank/DDBJ databases">
        <authorList>
            <consortium name="ELIXIR-Norway"/>
            <consortium name="Elixir Norway"/>
        </authorList>
    </citation>
    <scope>NUCLEOTIDE SEQUENCE</scope>
</reference>
<accession>A0ABP0VE68</accession>
<feature type="compositionally biased region" description="Low complexity" evidence="1">
    <location>
        <begin position="291"/>
        <end position="314"/>
    </location>
</feature>
<feature type="compositionally biased region" description="Low complexity" evidence="1">
    <location>
        <begin position="206"/>
        <end position="217"/>
    </location>
</feature>
<gene>
    <name evidence="2" type="ORF">CSSPJE1EN1_LOCUS28117</name>
</gene>
<feature type="compositionally biased region" description="Polar residues" evidence="1">
    <location>
        <begin position="411"/>
        <end position="421"/>
    </location>
</feature>
<feature type="compositionally biased region" description="Polar residues" evidence="1">
    <location>
        <begin position="263"/>
        <end position="290"/>
    </location>
</feature>
<dbReference type="Proteomes" id="UP001497444">
    <property type="component" value="Unassembled WGS sequence"/>
</dbReference>
<feature type="region of interest" description="Disordered" evidence="1">
    <location>
        <begin position="1"/>
        <end position="368"/>
    </location>
</feature>
<feature type="compositionally biased region" description="Polar residues" evidence="1">
    <location>
        <begin position="315"/>
        <end position="334"/>
    </location>
</feature>
<sequence length="522" mass="55789">EQQRQYYSSSGGPTGTASMTGHIPTDGPSLPYPTPPQGPYSGSSASQQASTRGPHSVPRQQYMSYSTGTSLQPQPPSQQVSQAQQQNSGSSISRYPPHQYPGYPQPTSYGDTSAQSRLSPYPLPQQPTGPNSPQYRPGYPSSAASQMSAVSPRRPTTTPPAGSPMPPSSHTPDRSATTTTSSQASTHSFPISPGANHLSSPVQGMSPGSSVPTTPSSLQQLEQMVMPHLAGAQSNTNLQHQNSPSVASNSSSPNVSKNDVSIPATNSISGQYNSYSSEINNTVSASDSNYSQTFVSRSTTSSTNSTPSSSSSSSQPLQSGYNVTQGTNSNSASFDSPVIKAQHKQQAAQNDTQSQQQQSQSQAAVAQMASPTNIFDSIKSPNAGTPRPLAEQLANDLQHQQQQQSNQQQSERIPTSQTVSGPQPPHIGGVPHQQSHHPYHHQMMHQQLHQPYPTQQQMPNYSNSYDPGLNYELSSVTSDLSQSSAPYGEHDSSMMYDSYGMDNMVPPQMADYHRDSADFMDP</sequence>
<feature type="non-terminal residue" evidence="2">
    <location>
        <position position="1"/>
    </location>
</feature>
<feature type="compositionally biased region" description="Low complexity" evidence="1">
    <location>
        <begin position="345"/>
        <end position="368"/>
    </location>
</feature>
<feature type="compositionally biased region" description="Low complexity" evidence="1">
    <location>
        <begin position="398"/>
        <end position="410"/>
    </location>
</feature>
<protein>
    <submittedName>
        <fullName evidence="2">Uncharacterized protein</fullName>
    </submittedName>
</protein>
<feature type="compositionally biased region" description="Polar residues" evidence="1">
    <location>
        <begin position="232"/>
        <end position="241"/>
    </location>
</feature>
<feature type="region of interest" description="Disordered" evidence="1">
    <location>
        <begin position="393"/>
        <end position="440"/>
    </location>
</feature>
<feature type="compositionally biased region" description="Low complexity" evidence="1">
    <location>
        <begin position="242"/>
        <end position="261"/>
    </location>
</feature>
<feature type="non-terminal residue" evidence="2">
    <location>
        <position position="522"/>
    </location>
</feature>
<dbReference type="EMBL" id="CAXAQS010000696">
    <property type="protein sequence ID" value="CAK9252739.1"/>
    <property type="molecule type" value="Genomic_DNA"/>
</dbReference>
<name>A0ABP0VE68_9BRYO</name>
<feature type="compositionally biased region" description="Polar residues" evidence="1">
    <location>
        <begin position="107"/>
        <end position="118"/>
    </location>
</feature>
<feature type="compositionally biased region" description="Polar residues" evidence="1">
    <location>
        <begin position="142"/>
        <end position="156"/>
    </location>
</feature>
<feature type="compositionally biased region" description="Polar residues" evidence="1">
    <location>
        <begin position="40"/>
        <end position="69"/>
    </location>
</feature>
<feature type="compositionally biased region" description="Low complexity" evidence="1">
    <location>
        <begin position="77"/>
        <end position="106"/>
    </location>
</feature>
<evidence type="ECO:0000313" key="3">
    <source>
        <dbReference type="Proteomes" id="UP001497444"/>
    </source>
</evidence>
<comment type="caution">
    <text evidence="2">The sequence shown here is derived from an EMBL/GenBank/DDBJ whole genome shotgun (WGS) entry which is preliminary data.</text>
</comment>
<feature type="compositionally biased region" description="Pro residues" evidence="1">
    <location>
        <begin position="157"/>
        <end position="169"/>
    </location>
</feature>
<feature type="compositionally biased region" description="Low complexity" evidence="1">
    <location>
        <begin position="175"/>
        <end position="188"/>
    </location>
</feature>